<evidence type="ECO:0000313" key="3">
    <source>
        <dbReference type="Proteomes" id="UP001519345"/>
    </source>
</evidence>
<proteinExistence type="predicted"/>
<evidence type="ECO:0008006" key="4">
    <source>
        <dbReference type="Google" id="ProtNLM"/>
    </source>
</evidence>
<comment type="caution">
    <text evidence="2">The sequence shown here is derived from an EMBL/GenBank/DDBJ whole genome shotgun (WGS) entry which is preliminary data.</text>
</comment>
<protein>
    <recommendedName>
        <fullName evidence="4">Glycosyltransferase RgtA/B/C/D-like domain-containing protein</fullName>
    </recommendedName>
</protein>
<feature type="transmembrane region" description="Helical" evidence="1">
    <location>
        <begin position="21"/>
        <end position="37"/>
    </location>
</feature>
<gene>
    <name evidence="2" type="ORF">J2Z83_001299</name>
</gene>
<keyword evidence="1" id="KW-1133">Transmembrane helix</keyword>
<feature type="transmembrane region" description="Helical" evidence="1">
    <location>
        <begin position="196"/>
        <end position="212"/>
    </location>
</feature>
<feature type="transmembrane region" description="Helical" evidence="1">
    <location>
        <begin position="358"/>
        <end position="377"/>
    </location>
</feature>
<feature type="transmembrane region" description="Helical" evidence="1">
    <location>
        <begin position="128"/>
        <end position="153"/>
    </location>
</feature>
<keyword evidence="1" id="KW-0472">Membrane</keyword>
<accession>A0ABS4IE65</accession>
<keyword evidence="1" id="KW-0812">Transmembrane</keyword>
<dbReference type="EMBL" id="JAGGKX010000005">
    <property type="protein sequence ID" value="MBP1969195.1"/>
    <property type="molecule type" value="Genomic_DNA"/>
</dbReference>
<keyword evidence="3" id="KW-1185">Reference proteome</keyword>
<feature type="transmembrane region" description="Helical" evidence="1">
    <location>
        <begin position="418"/>
        <end position="437"/>
    </location>
</feature>
<feature type="transmembrane region" description="Helical" evidence="1">
    <location>
        <begin position="219"/>
        <end position="252"/>
    </location>
</feature>
<feature type="transmembrane region" description="Helical" evidence="1">
    <location>
        <begin position="327"/>
        <end position="346"/>
    </location>
</feature>
<dbReference type="RefSeq" id="WP_209462405.1">
    <property type="nucleotide sequence ID" value="NZ_CP110224.1"/>
</dbReference>
<feature type="transmembrane region" description="Helical" evidence="1">
    <location>
        <begin position="43"/>
        <end position="62"/>
    </location>
</feature>
<reference evidence="2 3" key="1">
    <citation type="submission" date="2021-03" db="EMBL/GenBank/DDBJ databases">
        <title>Genomic Encyclopedia of Type Strains, Phase IV (KMG-IV): sequencing the most valuable type-strain genomes for metagenomic binning, comparative biology and taxonomic classification.</title>
        <authorList>
            <person name="Goeker M."/>
        </authorList>
    </citation>
    <scope>NUCLEOTIDE SEQUENCE [LARGE SCALE GENOMIC DNA]</scope>
    <source>
        <strain evidence="2 3">DSM 25609</strain>
    </source>
</reference>
<name>A0ABS4IE65_9BACI</name>
<organism evidence="2 3">
    <name type="scientific">Virgibacillus natechei</name>
    <dbReference type="NCBI Taxonomy" id="1216297"/>
    <lineage>
        <taxon>Bacteria</taxon>
        <taxon>Bacillati</taxon>
        <taxon>Bacillota</taxon>
        <taxon>Bacilli</taxon>
        <taxon>Bacillales</taxon>
        <taxon>Bacillaceae</taxon>
        <taxon>Virgibacillus</taxon>
    </lineage>
</organism>
<feature type="transmembrane region" description="Helical" evidence="1">
    <location>
        <begin position="174"/>
        <end position="190"/>
    </location>
</feature>
<dbReference type="Proteomes" id="UP001519345">
    <property type="component" value="Unassembled WGS sequence"/>
</dbReference>
<feature type="transmembrane region" description="Helical" evidence="1">
    <location>
        <begin position="389"/>
        <end position="406"/>
    </location>
</feature>
<feature type="transmembrane region" description="Helical" evidence="1">
    <location>
        <begin position="264"/>
        <end position="287"/>
    </location>
</feature>
<feature type="transmembrane region" description="Helical" evidence="1">
    <location>
        <begin position="69"/>
        <end position="92"/>
    </location>
</feature>
<evidence type="ECO:0000313" key="2">
    <source>
        <dbReference type="EMBL" id="MBP1969195.1"/>
    </source>
</evidence>
<evidence type="ECO:0000256" key="1">
    <source>
        <dbReference type="SAM" id="Phobius"/>
    </source>
</evidence>
<sequence>MKIGMRLEMNPPNKVLNYKNIFTYFILIVPFILLILATPEDWFGVVLIFLILIYIFTQKVFVENINTMVAMLVVFFLKVTISLINNNFFTIYGAGADAIGFFKNASFISQYNTGIDLINTGSELYTNYLALVFNFIGVSKFSGEMLSIFAFVLSVRYLLKIAEKLYGSTYNTPLVYLFGLLPSMLIYTSITMREPYQILFFLMSIYYFIKAIESNKFSFILFIKFIISIFILGMLHNGLLVFTFAILIIYFNKILTTNLRVKNLLIKVILSGIALVLFIGLLNIVGISTQASDAILKGDITSYIDDYRDGGIALDSRAQYGVELNTSNIFTVVLTAPVVFISYMIAPFPWQISSVLDIYAMIENIFRLILLFAAINYLRKNEEIKKTSLYQVMILFILMELLWSLGTVNWGTAVRHHLIGYGLILILAMPVFVKAIIRSIQKFT</sequence>